<evidence type="ECO:0000259" key="1">
    <source>
        <dbReference type="Pfam" id="PF00535"/>
    </source>
</evidence>
<evidence type="ECO:0000313" key="3">
    <source>
        <dbReference type="Proteomes" id="UP000240912"/>
    </source>
</evidence>
<dbReference type="OrthoDB" id="9788101at2"/>
<dbReference type="CDD" id="cd06433">
    <property type="entry name" value="GT_2_WfgS_like"/>
    <property type="match status" value="1"/>
</dbReference>
<organism evidence="2 3">
    <name type="scientific">Pedobacter yulinensis</name>
    <dbReference type="NCBI Taxonomy" id="2126353"/>
    <lineage>
        <taxon>Bacteria</taxon>
        <taxon>Pseudomonadati</taxon>
        <taxon>Bacteroidota</taxon>
        <taxon>Sphingobacteriia</taxon>
        <taxon>Sphingobacteriales</taxon>
        <taxon>Sphingobacteriaceae</taxon>
        <taxon>Pedobacter</taxon>
    </lineage>
</organism>
<dbReference type="PANTHER" id="PTHR22916">
    <property type="entry name" value="GLYCOSYLTRANSFERASE"/>
    <property type="match status" value="1"/>
</dbReference>
<gene>
    <name evidence="2" type="ORF">C7T94_01770</name>
</gene>
<dbReference type="PANTHER" id="PTHR22916:SF67">
    <property type="entry name" value="COLANIC ACID BIOSYNTHESIS GLYCOSYL TRANSFERASE WCAE-RELATED"/>
    <property type="match status" value="1"/>
</dbReference>
<keyword evidence="3" id="KW-1185">Reference proteome</keyword>
<proteinExistence type="predicted"/>
<sequence length="276" mass="32277">MNNLKISVITVNYNNCEGLRRTMASVQEQTYANLEYIVIDGGSTDGSAEAIPQSDPQPHYWVSEQDAGIYQAMNKGIRASHGKYLLFLNSGDVFHRPDVVEKAVAEMSEGLDIYYGDALYDHHGQPETRIYPDRLDFDFFYVQNLSHQATFIARSLFDRISFYNESYRIVSDWEFFSVAICKHQASYRHLAWLITIYDVNGISSDQENYPTMNAERDAVFERHFQSFASNYSYLQTLKFKKLEQFLYIKTYPFSYKVLKAFMNFILLFLPRFRRQS</sequence>
<dbReference type="EMBL" id="PYLS01000001">
    <property type="protein sequence ID" value="PST84877.1"/>
    <property type="molecule type" value="Genomic_DNA"/>
</dbReference>
<dbReference type="Pfam" id="PF00535">
    <property type="entry name" value="Glycos_transf_2"/>
    <property type="match status" value="1"/>
</dbReference>
<protein>
    <submittedName>
        <fullName evidence="2">Glycosyltransferase</fullName>
    </submittedName>
</protein>
<reference evidence="2 3" key="1">
    <citation type="submission" date="2018-03" db="EMBL/GenBank/DDBJ databases">
        <authorList>
            <person name="Keele B.F."/>
        </authorList>
    </citation>
    <scope>NUCLEOTIDE SEQUENCE [LARGE SCALE GENOMIC DNA]</scope>
    <source>
        <strain evidence="2 3">YL28-9</strain>
    </source>
</reference>
<dbReference type="InterPro" id="IPR029044">
    <property type="entry name" value="Nucleotide-diphossugar_trans"/>
</dbReference>
<dbReference type="AlphaFoldDB" id="A0A2T3HR59"/>
<name>A0A2T3HR59_9SPHI</name>
<dbReference type="RefSeq" id="WP_107213070.1">
    <property type="nucleotide sequence ID" value="NZ_KZ686268.1"/>
</dbReference>
<accession>A0A2T3HR59</accession>
<evidence type="ECO:0000313" key="2">
    <source>
        <dbReference type="EMBL" id="PST84877.1"/>
    </source>
</evidence>
<dbReference type="InterPro" id="IPR001173">
    <property type="entry name" value="Glyco_trans_2-like"/>
</dbReference>
<keyword evidence="2" id="KW-0808">Transferase</keyword>
<dbReference type="Gene3D" id="3.90.550.10">
    <property type="entry name" value="Spore Coat Polysaccharide Biosynthesis Protein SpsA, Chain A"/>
    <property type="match status" value="1"/>
</dbReference>
<dbReference type="Proteomes" id="UP000240912">
    <property type="component" value="Unassembled WGS sequence"/>
</dbReference>
<comment type="caution">
    <text evidence="2">The sequence shown here is derived from an EMBL/GenBank/DDBJ whole genome shotgun (WGS) entry which is preliminary data.</text>
</comment>
<dbReference type="SUPFAM" id="SSF53448">
    <property type="entry name" value="Nucleotide-diphospho-sugar transferases"/>
    <property type="match status" value="1"/>
</dbReference>
<feature type="domain" description="Glycosyltransferase 2-like" evidence="1">
    <location>
        <begin position="7"/>
        <end position="123"/>
    </location>
</feature>
<dbReference type="GO" id="GO:0016758">
    <property type="term" value="F:hexosyltransferase activity"/>
    <property type="evidence" value="ECO:0007669"/>
    <property type="project" value="UniProtKB-ARBA"/>
</dbReference>